<evidence type="ECO:0000256" key="2">
    <source>
        <dbReference type="ARBA" id="ARBA00023125"/>
    </source>
</evidence>
<sequence length="312" mass="34511">MQRLSCASQARPVQQLPLPQCGLWGMQIMPGITLNIMDFKPDEEISIDTGLRGDSLEFAFVLSGEAEYRAHAAEKPCRLGAGPDTGIAFYMPDSQGIFSICKKQPVQMLGLSLEAQCLRNLMGLEKAAPLHKALPTNQNSRLNPTLRMLVSQFFSCRKSGVSLELYLQGKALQLLSEVIDEIGREGLHSRSRSCPLNTGDIEHIRRARHLLCAHMTDPPSLPDLAAKVGMNVNKLKAGFQRLYDMAPYRCLHEDRMHKAGQLLEAGDMNVSEVAWAVGYTNVGHFGAAFSKFFGVKPKSYQMDAHRKLGLRG</sequence>
<organism evidence="5 6">
    <name type="scientific">Desulfovibrio intestinalis</name>
    <dbReference type="NCBI Taxonomy" id="58621"/>
    <lineage>
        <taxon>Bacteria</taxon>
        <taxon>Pseudomonadati</taxon>
        <taxon>Thermodesulfobacteriota</taxon>
        <taxon>Desulfovibrionia</taxon>
        <taxon>Desulfovibrionales</taxon>
        <taxon>Desulfovibrionaceae</taxon>
        <taxon>Desulfovibrio</taxon>
    </lineage>
</organism>
<evidence type="ECO:0000256" key="3">
    <source>
        <dbReference type="ARBA" id="ARBA00023163"/>
    </source>
</evidence>
<evidence type="ECO:0000259" key="4">
    <source>
        <dbReference type="PROSITE" id="PS01124"/>
    </source>
</evidence>
<dbReference type="AlphaFoldDB" id="A0A7W8BYC5"/>
<dbReference type="SMART" id="SM00342">
    <property type="entry name" value="HTH_ARAC"/>
    <property type="match status" value="1"/>
</dbReference>
<keyword evidence="6" id="KW-1185">Reference proteome</keyword>
<dbReference type="PANTHER" id="PTHR47893">
    <property type="entry name" value="REGULATORY PROTEIN PCHR"/>
    <property type="match status" value="1"/>
</dbReference>
<dbReference type="EMBL" id="JACHGO010000001">
    <property type="protein sequence ID" value="MBB5142238.1"/>
    <property type="molecule type" value="Genomic_DNA"/>
</dbReference>
<dbReference type="PRINTS" id="PR00032">
    <property type="entry name" value="HTHARAC"/>
</dbReference>
<dbReference type="Pfam" id="PF12833">
    <property type="entry name" value="HTH_18"/>
    <property type="match status" value="1"/>
</dbReference>
<name>A0A7W8BYC5_9BACT</name>
<evidence type="ECO:0000313" key="5">
    <source>
        <dbReference type="EMBL" id="MBB5142238.1"/>
    </source>
</evidence>
<dbReference type="InterPro" id="IPR018060">
    <property type="entry name" value="HTH_AraC"/>
</dbReference>
<keyword evidence="2 5" id="KW-0238">DNA-binding</keyword>
<protein>
    <submittedName>
        <fullName evidence="5">AraC-like DNA-binding protein</fullName>
    </submittedName>
</protein>
<dbReference type="PANTHER" id="PTHR47893:SF1">
    <property type="entry name" value="REGULATORY PROTEIN PCHR"/>
    <property type="match status" value="1"/>
</dbReference>
<dbReference type="Gene3D" id="1.10.10.60">
    <property type="entry name" value="Homeodomain-like"/>
    <property type="match status" value="1"/>
</dbReference>
<dbReference type="InterPro" id="IPR020449">
    <property type="entry name" value="Tscrpt_reg_AraC-type_HTH"/>
</dbReference>
<dbReference type="Proteomes" id="UP000539075">
    <property type="component" value="Unassembled WGS sequence"/>
</dbReference>
<feature type="domain" description="HTH araC/xylS-type" evidence="4">
    <location>
        <begin position="205"/>
        <end position="303"/>
    </location>
</feature>
<keyword evidence="1" id="KW-0805">Transcription regulation</keyword>
<dbReference type="RefSeq" id="WP_183717546.1">
    <property type="nucleotide sequence ID" value="NZ_JACHGO010000001.1"/>
</dbReference>
<comment type="caution">
    <text evidence="5">The sequence shown here is derived from an EMBL/GenBank/DDBJ whole genome shotgun (WGS) entry which is preliminary data.</text>
</comment>
<dbReference type="InterPro" id="IPR009057">
    <property type="entry name" value="Homeodomain-like_sf"/>
</dbReference>
<dbReference type="GO" id="GO:0043565">
    <property type="term" value="F:sequence-specific DNA binding"/>
    <property type="evidence" value="ECO:0007669"/>
    <property type="project" value="InterPro"/>
</dbReference>
<dbReference type="PROSITE" id="PS01124">
    <property type="entry name" value="HTH_ARAC_FAMILY_2"/>
    <property type="match status" value="1"/>
</dbReference>
<evidence type="ECO:0000256" key="1">
    <source>
        <dbReference type="ARBA" id="ARBA00023015"/>
    </source>
</evidence>
<evidence type="ECO:0000313" key="6">
    <source>
        <dbReference type="Proteomes" id="UP000539075"/>
    </source>
</evidence>
<accession>A0A7W8BYC5</accession>
<dbReference type="SUPFAM" id="SSF46689">
    <property type="entry name" value="Homeodomain-like"/>
    <property type="match status" value="2"/>
</dbReference>
<dbReference type="InterPro" id="IPR053142">
    <property type="entry name" value="PchR_regulatory_protein"/>
</dbReference>
<gene>
    <name evidence="5" type="ORF">HNQ38_000301</name>
</gene>
<proteinExistence type="predicted"/>
<reference evidence="5 6" key="1">
    <citation type="submission" date="2020-08" db="EMBL/GenBank/DDBJ databases">
        <title>Genomic Encyclopedia of Type Strains, Phase IV (KMG-IV): sequencing the most valuable type-strain genomes for metagenomic binning, comparative biology and taxonomic classification.</title>
        <authorList>
            <person name="Goeker M."/>
        </authorList>
    </citation>
    <scope>NUCLEOTIDE SEQUENCE [LARGE SCALE GENOMIC DNA]</scope>
    <source>
        <strain evidence="5 6">DSM 11275</strain>
    </source>
</reference>
<keyword evidence="3" id="KW-0804">Transcription</keyword>
<dbReference type="GO" id="GO:0003700">
    <property type="term" value="F:DNA-binding transcription factor activity"/>
    <property type="evidence" value="ECO:0007669"/>
    <property type="project" value="InterPro"/>
</dbReference>